<evidence type="ECO:0000313" key="2">
    <source>
        <dbReference type="Proteomes" id="UP000003208"/>
    </source>
</evidence>
<evidence type="ECO:0000313" key="1">
    <source>
        <dbReference type="EMBL" id="EHJ02640.1"/>
    </source>
</evidence>
<dbReference type="InterPro" id="IPR014942">
    <property type="entry name" value="AbiEii"/>
</dbReference>
<dbReference type="EMBL" id="AGTR01000085">
    <property type="protein sequence ID" value="EHJ02640.1"/>
    <property type="molecule type" value="Genomic_DNA"/>
</dbReference>
<dbReference type="Pfam" id="PF08843">
    <property type="entry name" value="AbiEii"/>
    <property type="match status" value="1"/>
</dbReference>
<dbReference type="RefSeq" id="WP_008176949.1">
    <property type="nucleotide sequence ID" value="NZ_AGTR01000085.1"/>
</dbReference>
<protein>
    <recommendedName>
        <fullName evidence="3">Nucleotidyl transferase AbiEii/AbiGii toxin family protein</fullName>
    </recommendedName>
</protein>
<keyword evidence="2" id="KW-1185">Reference proteome</keyword>
<accession>G6YZ98</accession>
<dbReference type="PATRIC" id="fig|1094979.3.peg.3895"/>
<dbReference type="Proteomes" id="UP000003208">
    <property type="component" value="Unassembled WGS sequence"/>
</dbReference>
<organism evidence="1 2">
    <name type="scientific">Marinobacter manganoxydans MnI7-9</name>
    <dbReference type="NCBI Taxonomy" id="1094979"/>
    <lineage>
        <taxon>Bacteria</taxon>
        <taxon>Pseudomonadati</taxon>
        <taxon>Pseudomonadota</taxon>
        <taxon>Gammaproteobacteria</taxon>
        <taxon>Pseudomonadales</taxon>
        <taxon>Marinobacteraceae</taxon>
        <taxon>Marinobacter</taxon>
    </lineage>
</organism>
<reference evidence="1 2" key="1">
    <citation type="journal article" date="2012" name="J. Bacteriol.">
        <title>Genome sequence of deep-sea manganese-oxidizing bacterium Marinobacter manganoxydans MnI7-9.</title>
        <authorList>
            <person name="Wang H."/>
            <person name="Li H."/>
            <person name="Shao Z."/>
            <person name="Liao S."/>
            <person name="Johnstone L."/>
            <person name="Rensing C."/>
            <person name="Wang G."/>
        </authorList>
    </citation>
    <scope>NUCLEOTIDE SEQUENCE [LARGE SCALE GENOMIC DNA]</scope>
    <source>
        <strain evidence="1 2">MnI7-9</strain>
    </source>
</reference>
<gene>
    <name evidence="1" type="ORF">KYE_20059</name>
</gene>
<name>G6YZ98_9GAMM</name>
<evidence type="ECO:0008006" key="3">
    <source>
        <dbReference type="Google" id="ProtNLM"/>
    </source>
</evidence>
<sequence length="301" mass="34449">MAQNTAASVRQRLLNKSREEKRRFDELLQYYAMERFLYRLSQSPHNRCFTLKGALMFWAMQGPNSRPTRDIDMSGQTSNDPEAILAQVGEIIATEVPDDGLRFDPDTLKAETITEDADYQGLRVTFSGFLDNARIPMQLDIGFGDPIFPFPSWLEFPGLLDFPTARIKCYTPESSIAEKFQAMVNLGELNSRMKDFYDIWLLSRQHEFRLENLEGAVEGTFRKRGTAIPETSPFSAAFMDSKQPQWRAFRKRLGQEHVPEAFSEVVEAVVEFLGPLMLSRDVDAPKEIWCPPGPWSRQAYG</sequence>
<proteinExistence type="predicted"/>
<dbReference type="AlphaFoldDB" id="G6YZ98"/>